<dbReference type="Proteomes" id="UP000177230">
    <property type="component" value="Unassembled WGS sequence"/>
</dbReference>
<dbReference type="EMBL" id="MFFM01000011">
    <property type="protein sequence ID" value="OGF13915.1"/>
    <property type="molecule type" value="Genomic_DNA"/>
</dbReference>
<dbReference type="AlphaFoldDB" id="A0A1F5RHG4"/>
<dbReference type="Pfam" id="PF00588">
    <property type="entry name" value="SpoU_methylase"/>
    <property type="match status" value="1"/>
</dbReference>
<proteinExistence type="predicted"/>
<dbReference type="InterPro" id="IPR029026">
    <property type="entry name" value="tRNA_m1G_MTases_N"/>
</dbReference>
<accession>A0A1F5RHG4</accession>
<feature type="domain" description="tRNA/rRNA methyltransferase SpoU type" evidence="3">
    <location>
        <begin position="1"/>
        <end position="91"/>
    </location>
</feature>
<dbReference type="SUPFAM" id="SSF75217">
    <property type="entry name" value="alpha/beta knot"/>
    <property type="match status" value="1"/>
</dbReference>
<reference evidence="4 5" key="1">
    <citation type="journal article" date="2016" name="Nat. Commun.">
        <title>Thousands of microbial genomes shed light on interconnected biogeochemical processes in an aquifer system.</title>
        <authorList>
            <person name="Anantharaman K."/>
            <person name="Brown C.T."/>
            <person name="Hug L.A."/>
            <person name="Sharon I."/>
            <person name="Castelle C.J."/>
            <person name="Probst A.J."/>
            <person name="Thomas B.C."/>
            <person name="Singh A."/>
            <person name="Wilkins M.J."/>
            <person name="Karaoz U."/>
            <person name="Brodie E.L."/>
            <person name="Williams K.H."/>
            <person name="Hubbard S.S."/>
            <person name="Banfield J.F."/>
        </authorList>
    </citation>
    <scope>NUCLEOTIDE SEQUENCE [LARGE SCALE GENOMIC DNA]</scope>
</reference>
<keyword evidence="1" id="KW-0489">Methyltransferase</keyword>
<organism evidence="4 5">
    <name type="scientific">Candidatus Edwardsbacteria bacterium GWF2_54_11</name>
    <dbReference type="NCBI Taxonomy" id="1817851"/>
    <lineage>
        <taxon>Bacteria</taxon>
        <taxon>Candidatus Edwardsiibacteriota</taxon>
    </lineage>
</organism>
<dbReference type="GO" id="GO:0003723">
    <property type="term" value="F:RNA binding"/>
    <property type="evidence" value="ECO:0007669"/>
    <property type="project" value="InterPro"/>
</dbReference>
<name>A0A1F5RHG4_9BACT</name>
<dbReference type="InterPro" id="IPR001537">
    <property type="entry name" value="SpoU_MeTrfase"/>
</dbReference>
<evidence type="ECO:0000256" key="1">
    <source>
        <dbReference type="ARBA" id="ARBA00022603"/>
    </source>
</evidence>
<evidence type="ECO:0000313" key="5">
    <source>
        <dbReference type="Proteomes" id="UP000177230"/>
    </source>
</evidence>
<evidence type="ECO:0000256" key="2">
    <source>
        <dbReference type="ARBA" id="ARBA00022679"/>
    </source>
</evidence>
<dbReference type="InterPro" id="IPR029028">
    <property type="entry name" value="Alpha/beta_knot_MTases"/>
</dbReference>
<dbReference type="GO" id="GO:0008173">
    <property type="term" value="F:RNA methyltransferase activity"/>
    <property type="evidence" value="ECO:0007669"/>
    <property type="project" value="InterPro"/>
</dbReference>
<keyword evidence="2" id="KW-0808">Transferase</keyword>
<comment type="caution">
    <text evidence="4">The sequence shown here is derived from an EMBL/GenBank/DDBJ whole genome shotgun (WGS) entry which is preliminary data.</text>
</comment>
<dbReference type="GO" id="GO:0006396">
    <property type="term" value="P:RNA processing"/>
    <property type="evidence" value="ECO:0007669"/>
    <property type="project" value="InterPro"/>
</dbReference>
<evidence type="ECO:0000259" key="3">
    <source>
        <dbReference type="Pfam" id="PF00588"/>
    </source>
</evidence>
<protein>
    <recommendedName>
        <fullName evidence="3">tRNA/rRNA methyltransferase SpoU type domain-containing protein</fullName>
    </recommendedName>
</protein>
<sequence>MGSLFHLTVIEDLDFDGILSEIRVRFRLVGSDVREGVAPHRCGPATALLMGSESHGLPEKLLAQTDERWRISGAGGAESLSLPQAAAIMMYECAREKVD</sequence>
<dbReference type="GO" id="GO:0032259">
    <property type="term" value="P:methylation"/>
    <property type="evidence" value="ECO:0007669"/>
    <property type="project" value="UniProtKB-KW"/>
</dbReference>
<gene>
    <name evidence="4" type="ORF">A2024_10770</name>
</gene>
<dbReference type="Gene3D" id="3.40.1280.10">
    <property type="match status" value="1"/>
</dbReference>
<evidence type="ECO:0000313" key="4">
    <source>
        <dbReference type="EMBL" id="OGF13915.1"/>
    </source>
</evidence>